<evidence type="ECO:0000313" key="3">
    <source>
        <dbReference type="Proteomes" id="UP001066276"/>
    </source>
</evidence>
<evidence type="ECO:0000313" key="2">
    <source>
        <dbReference type="EMBL" id="KAJ1197396.1"/>
    </source>
</evidence>
<feature type="region of interest" description="Disordered" evidence="1">
    <location>
        <begin position="1"/>
        <end position="89"/>
    </location>
</feature>
<protein>
    <submittedName>
        <fullName evidence="2">Uncharacterized protein</fullName>
    </submittedName>
</protein>
<dbReference type="AlphaFoldDB" id="A0AAV7VAG1"/>
<name>A0AAV7VAG1_PLEWA</name>
<sequence length="89" mass="9398">MAGLRVRPSARPSGRTVPQHKEPALSPTGDGDSGLGSQSPRWFSDMGLRVGPQRISKILQRLAGPHPGPFPTRRAGGQSPGRGLPPWGL</sequence>
<accession>A0AAV7VAG1</accession>
<reference evidence="2" key="1">
    <citation type="journal article" date="2022" name="bioRxiv">
        <title>Sequencing and chromosome-scale assembly of the giantPleurodeles waltlgenome.</title>
        <authorList>
            <person name="Brown T."/>
            <person name="Elewa A."/>
            <person name="Iarovenko S."/>
            <person name="Subramanian E."/>
            <person name="Araus A.J."/>
            <person name="Petzold A."/>
            <person name="Susuki M."/>
            <person name="Suzuki K.-i.T."/>
            <person name="Hayashi T."/>
            <person name="Toyoda A."/>
            <person name="Oliveira C."/>
            <person name="Osipova E."/>
            <person name="Leigh N.D."/>
            <person name="Simon A."/>
            <person name="Yun M.H."/>
        </authorList>
    </citation>
    <scope>NUCLEOTIDE SEQUENCE</scope>
    <source>
        <strain evidence="2">20211129_DDA</strain>
        <tissue evidence="2">Liver</tissue>
    </source>
</reference>
<comment type="caution">
    <text evidence="2">The sequence shown here is derived from an EMBL/GenBank/DDBJ whole genome shotgun (WGS) entry which is preliminary data.</text>
</comment>
<dbReference type="EMBL" id="JANPWB010000003">
    <property type="protein sequence ID" value="KAJ1197396.1"/>
    <property type="molecule type" value="Genomic_DNA"/>
</dbReference>
<gene>
    <name evidence="2" type="ORF">NDU88_001256</name>
</gene>
<keyword evidence="3" id="KW-1185">Reference proteome</keyword>
<dbReference type="Proteomes" id="UP001066276">
    <property type="component" value="Chromosome 2_1"/>
</dbReference>
<organism evidence="2 3">
    <name type="scientific">Pleurodeles waltl</name>
    <name type="common">Iberian ribbed newt</name>
    <dbReference type="NCBI Taxonomy" id="8319"/>
    <lineage>
        <taxon>Eukaryota</taxon>
        <taxon>Metazoa</taxon>
        <taxon>Chordata</taxon>
        <taxon>Craniata</taxon>
        <taxon>Vertebrata</taxon>
        <taxon>Euteleostomi</taxon>
        <taxon>Amphibia</taxon>
        <taxon>Batrachia</taxon>
        <taxon>Caudata</taxon>
        <taxon>Salamandroidea</taxon>
        <taxon>Salamandridae</taxon>
        <taxon>Pleurodelinae</taxon>
        <taxon>Pleurodeles</taxon>
    </lineage>
</organism>
<proteinExistence type="predicted"/>
<evidence type="ECO:0000256" key="1">
    <source>
        <dbReference type="SAM" id="MobiDB-lite"/>
    </source>
</evidence>